<comment type="function">
    <text evidence="12">Specifically methylates position 2 of adenine 2503 in 23S rRNA and position 2 of adenine 37 in tRNAs.</text>
</comment>
<dbReference type="InterPro" id="IPR004383">
    <property type="entry name" value="rRNA_lsu_MTrfase_RlmN/Cfr"/>
</dbReference>
<dbReference type="PANTHER" id="PTHR30544">
    <property type="entry name" value="23S RRNA METHYLTRANSFERASE"/>
    <property type="match status" value="1"/>
</dbReference>
<keyword evidence="7 12" id="KW-0949">S-adenosyl-L-methionine</keyword>
<feature type="binding site" evidence="12">
    <location>
        <position position="291"/>
    </location>
    <ligand>
        <name>S-adenosyl-L-methionine</name>
        <dbReference type="ChEBI" id="CHEBI:59789"/>
    </ligand>
</feature>
<name>A0A1H9PDC5_9FIRM</name>
<evidence type="ECO:0000256" key="1">
    <source>
        <dbReference type="ARBA" id="ARBA00004496"/>
    </source>
</evidence>
<dbReference type="GO" id="GO:0019843">
    <property type="term" value="F:rRNA binding"/>
    <property type="evidence" value="ECO:0007669"/>
    <property type="project" value="UniProtKB-UniRule"/>
</dbReference>
<evidence type="ECO:0000259" key="13">
    <source>
        <dbReference type="PROSITE" id="PS51918"/>
    </source>
</evidence>
<dbReference type="Pfam" id="PF04055">
    <property type="entry name" value="Radical_SAM"/>
    <property type="match status" value="1"/>
</dbReference>
<dbReference type="GO" id="GO:0070475">
    <property type="term" value="P:rRNA base methylation"/>
    <property type="evidence" value="ECO:0007669"/>
    <property type="project" value="UniProtKB-UniRule"/>
</dbReference>
<feature type="binding site" evidence="12">
    <location>
        <position position="113"/>
    </location>
    <ligand>
        <name>[4Fe-4S] cluster</name>
        <dbReference type="ChEBI" id="CHEBI:49883"/>
        <note>4Fe-4S-S-AdoMet</note>
    </ligand>
</feature>
<comment type="similarity">
    <text evidence="12">Belongs to the radical SAM superfamily. RlmN family.</text>
</comment>
<dbReference type="SFLD" id="SFLDG01062">
    <property type="entry name" value="methyltransferase_(Class_A)"/>
    <property type="match status" value="1"/>
</dbReference>
<dbReference type="GO" id="GO:0002935">
    <property type="term" value="F:tRNA (adenine(37)-C2)-methyltransferase activity"/>
    <property type="evidence" value="ECO:0007669"/>
    <property type="project" value="UniProtKB-UniRule"/>
</dbReference>
<evidence type="ECO:0000256" key="8">
    <source>
        <dbReference type="ARBA" id="ARBA00022694"/>
    </source>
</evidence>
<dbReference type="GO" id="GO:0046872">
    <property type="term" value="F:metal ion binding"/>
    <property type="evidence" value="ECO:0007669"/>
    <property type="project" value="UniProtKB-KW"/>
</dbReference>
<feature type="active site" description="S-methylcysteine intermediate" evidence="12">
    <location>
        <position position="334"/>
    </location>
</feature>
<feature type="binding site" evidence="12">
    <location>
        <position position="192"/>
    </location>
    <ligand>
        <name>S-adenosyl-L-methionine</name>
        <dbReference type="ChEBI" id="CHEBI:59789"/>
    </ligand>
</feature>
<keyword evidence="11 12" id="KW-0411">Iron-sulfur</keyword>
<dbReference type="AlphaFoldDB" id="A0A1H9PDC5"/>
<protein>
    <recommendedName>
        <fullName evidence="12">Probable dual-specificity RNA methyltransferase RlmN</fullName>
        <ecNumber evidence="12">2.1.1.192</ecNumber>
    </recommendedName>
    <alternativeName>
        <fullName evidence="12">23S rRNA (adenine(2503)-C(2))-methyltransferase</fullName>
    </alternativeName>
    <alternativeName>
        <fullName evidence="12">23S rRNA m2A2503 methyltransferase</fullName>
    </alternativeName>
    <alternativeName>
        <fullName evidence="12">Ribosomal RNA large subunit methyltransferase N</fullName>
    </alternativeName>
    <alternativeName>
        <fullName evidence="12">tRNA (adenine(37)-C(2))-methyltransferase</fullName>
    </alternativeName>
    <alternativeName>
        <fullName evidence="12">tRNA m2A37 methyltransferase</fullName>
    </alternativeName>
</protein>
<evidence type="ECO:0000256" key="3">
    <source>
        <dbReference type="ARBA" id="ARBA00022490"/>
    </source>
</evidence>
<evidence type="ECO:0000256" key="4">
    <source>
        <dbReference type="ARBA" id="ARBA00022552"/>
    </source>
</evidence>
<evidence type="ECO:0000256" key="7">
    <source>
        <dbReference type="ARBA" id="ARBA00022691"/>
    </source>
</evidence>
<evidence type="ECO:0000256" key="11">
    <source>
        <dbReference type="ARBA" id="ARBA00023014"/>
    </source>
</evidence>
<keyword evidence="2 12" id="KW-0004">4Fe-4S</keyword>
<evidence type="ECO:0000313" key="14">
    <source>
        <dbReference type="EMBL" id="SER45915.1"/>
    </source>
</evidence>
<comment type="cofactor">
    <cofactor evidence="12">
        <name>[4Fe-4S] cluster</name>
        <dbReference type="ChEBI" id="CHEBI:49883"/>
    </cofactor>
    <text evidence="12">Binds 1 [4Fe-4S] cluster. The cluster is coordinated with 3 cysteines and an exchangeable S-adenosyl-L-methionine.</text>
</comment>
<dbReference type="PANTHER" id="PTHR30544:SF5">
    <property type="entry name" value="RADICAL SAM CORE DOMAIN-CONTAINING PROTEIN"/>
    <property type="match status" value="1"/>
</dbReference>
<dbReference type="HAMAP" id="MF_01849">
    <property type="entry name" value="RNA_methyltr_RlmN"/>
    <property type="match status" value="1"/>
</dbReference>
<feature type="binding site" evidence="12">
    <location>
        <begin position="215"/>
        <end position="217"/>
    </location>
    <ligand>
        <name>S-adenosyl-L-methionine</name>
        <dbReference type="ChEBI" id="CHEBI:59789"/>
    </ligand>
</feature>
<gene>
    <name evidence="12" type="primary">rlmN</name>
    <name evidence="14" type="ORF">SAMN02910429_00195</name>
</gene>
<accession>A0A1H9PDC5</accession>
<evidence type="ECO:0000256" key="9">
    <source>
        <dbReference type="ARBA" id="ARBA00022723"/>
    </source>
</evidence>
<organism evidence="14 15">
    <name type="scientific">Lachnobacterium bovis</name>
    <dbReference type="NCBI Taxonomy" id="140626"/>
    <lineage>
        <taxon>Bacteria</taxon>
        <taxon>Bacillati</taxon>
        <taxon>Bacillota</taxon>
        <taxon>Clostridia</taxon>
        <taxon>Lachnospirales</taxon>
        <taxon>Lachnospiraceae</taxon>
        <taxon>Lachnobacterium</taxon>
    </lineage>
</organism>
<feature type="domain" description="Radical SAM core" evidence="13">
    <location>
        <begin position="99"/>
        <end position="329"/>
    </location>
</feature>
<dbReference type="GO" id="GO:0070040">
    <property type="term" value="F:rRNA (adenine(2503)-C2-)-methyltransferase activity"/>
    <property type="evidence" value="ECO:0007669"/>
    <property type="project" value="UniProtKB-UniRule"/>
</dbReference>
<keyword evidence="15" id="KW-1185">Reference proteome</keyword>
<dbReference type="Gene3D" id="1.10.150.530">
    <property type="match status" value="1"/>
</dbReference>
<dbReference type="SFLD" id="SFLDF00275">
    <property type="entry name" value="adenosine_C2_methyltransferase"/>
    <property type="match status" value="1"/>
</dbReference>
<reference evidence="15" key="1">
    <citation type="submission" date="2016-10" db="EMBL/GenBank/DDBJ databases">
        <authorList>
            <person name="Varghese N."/>
            <person name="Submissions S."/>
        </authorList>
    </citation>
    <scope>NUCLEOTIDE SEQUENCE [LARGE SCALE GENOMIC DNA]</scope>
    <source>
        <strain evidence="15">S1b</strain>
    </source>
</reference>
<proteinExistence type="inferred from homology"/>
<sequence>MEKTDIKSMNLEELISFMESIGEKKFRAKQIYQWLHQKNVDTFEEMSNLSKALREKLDETTYLTSLKKIDVQISKLDGTRKYLFALADGNVMESVLMKYKHGNSVCISSQVGCRMGCRFCASTLDGLVRGLTPAEMIDQIYQIGKDIGERISNVVIMGTGEPMDNFDNLIKFIELLTDENGLNISQRNLTVSTCGLVPRMKQLADMKLQITLALSLHASNQEKRKSLMPIANKYDITEVIDACKYYVNVTKRRITFEYSLVGGVNDTDEDAKELSALVRNINCHINLIPVNPIKERDYVQSNAKVISAFKNKLEKNGINVTIRREMGRDIDGACGQLRKKYIDRK</sequence>
<evidence type="ECO:0000313" key="15">
    <source>
        <dbReference type="Proteomes" id="UP000182471"/>
    </source>
</evidence>
<dbReference type="RefSeq" id="WP_074730305.1">
    <property type="nucleotide sequence ID" value="NZ_FOGW01000004.1"/>
</dbReference>
<keyword evidence="8 12" id="KW-0819">tRNA processing</keyword>
<comment type="caution">
    <text evidence="12">Lacks conserved residue(s) required for the propagation of feature annotation.</text>
</comment>
<feature type="binding site" evidence="12">
    <location>
        <begin position="160"/>
        <end position="161"/>
    </location>
    <ligand>
        <name>S-adenosyl-L-methionine</name>
        <dbReference type="ChEBI" id="CHEBI:59789"/>
    </ligand>
</feature>
<keyword evidence="3 12" id="KW-0963">Cytoplasm</keyword>
<keyword evidence="12" id="KW-1015">Disulfide bond</keyword>
<evidence type="ECO:0000256" key="10">
    <source>
        <dbReference type="ARBA" id="ARBA00023004"/>
    </source>
</evidence>
<feature type="active site" description="Proton acceptor" evidence="12">
    <location>
        <position position="93"/>
    </location>
</feature>
<feature type="binding site" evidence="12">
    <location>
        <position position="120"/>
    </location>
    <ligand>
        <name>[4Fe-4S] cluster</name>
        <dbReference type="ChEBI" id="CHEBI:49883"/>
        <note>4Fe-4S-S-AdoMet</note>
    </ligand>
</feature>
<dbReference type="CDD" id="cd01335">
    <property type="entry name" value="Radical_SAM"/>
    <property type="match status" value="1"/>
</dbReference>
<dbReference type="PROSITE" id="PS51918">
    <property type="entry name" value="RADICAL_SAM"/>
    <property type="match status" value="1"/>
</dbReference>
<evidence type="ECO:0000256" key="12">
    <source>
        <dbReference type="HAMAP-Rule" id="MF_01849"/>
    </source>
</evidence>
<dbReference type="InterPro" id="IPR007197">
    <property type="entry name" value="rSAM"/>
</dbReference>
<dbReference type="PIRSF" id="PIRSF006004">
    <property type="entry name" value="CHP00048"/>
    <property type="match status" value="1"/>
</dbReference>
<dbReference type="GO" id="GO:0030488">
    <property type="term" value="P:tRNA methylation"/>
    <property type="evidence" value="ECO:0007669"/>
    <property type="project" value="UniProtKB-UniRule"/>
</dbReference>
<dbReference type="GO" id="GO:0000049">
    <property type="term" value="F:tRNA binding"/>
    <property type="evidence" value="ECO:0007669"/>
    <property type="project" value="UniProtKB-UniRule"/>
</dbReference>
<dbReference type="InterPro" id="IPR013785">
    <property type="entry name" value="Aldolase_TIM"/>
</dbReference>
<keyword evidence="5 12" id="KW-0489">Methyltransferase</keyword>
<dbReference type="Proteomes" id="UP000182471">
    <property type="component" value="Unassembled WGS sequence"/>
</dbReference>
<evidence type="ECO:0000256" key="5">
    <source>
        <dbReference type="ARBA" id="ARBA00022603"/>
    </source>
</evidence>
<keyword evidence="9 12" id="KW-0479">Metal-binding</keyword>
<dbReference type="EMBL" id="FOGW01000004">
    <property type="protein sequence ID" value="SER45915.1"/>
    <property type="molecule type" value="Genomic_DNA"/>
</dbReference>
<dbReference type="InterPro" id="IPR048641">
    <property type="entry name" value="RlmN_N"/>
</dbReference>
<evidence type="ECO:0000256" key="2">
    <source>
        <dbReference type="ARBA" id="ARBA00022485"/>
    </source>
</evidence>
<feature type="binding site" evidence="12">
    <location>
        <position position="117"/>
    </location>
    <ligand>
        <name>[4Fe-4S] cluster</name>
        <dbReference type="ChEBI" id="CHEBI:49883"/>
        <note>4Fe-4S-S-AdoMet</note>
    </ligand>
</feature>
<comment type="miscellaneous">
    <text evidence="12">Reaction proceeds by a ping-pong mechanism involving intermediate methylation of a conserved cysteine residue.</text>
</comment>
<dbReference type="NCBIfam" id="TIGR00048">
    <property type="entry name" value="rRNA_mod_RlmN"/>
    <property type="match status" value="1"/>
</dbReference>
<dbReference type="GO" id="GO:0005737">
    <property type="term" value="C:cytoplasm"/>
    <property type="evidence" value="ECO:0007669"/>
    <property type="project" value="UniProtKB-SubCell"/>
</dbReference>
<dbReference type="SFLD" id="SFLDS00029">
    <property type="entry name" value="Radical_SAM"/>
    <property type="match status" value="1"/>
</dbReference>
<dbReference type="FunFam" id="3.20.20.70:FF:000014">
    <property type="entry name" value="Probable dual-specificity RNA methyltransferase RlmN"/>
    <property type="match status" value="1"/>
</dbReference>
<keyword evidence="6 12" id="KW-0808">Transferase</keyword>
<evidence type="ECO:0000256" key="6">
    <source>
        <dbReference type="ARBA" id="ARBA00022679"/>
    </source>
</evidence>
<dbReference type="InterPro" id="IPR027492">
    <property type="entry name" value="RNA_MTrfase_RlmN"/>
</dbReference>
<dbReference type="InterPro" id="IPR040072">
    <property type="entry name" value="Methyltransferase_A"/>
</dbReference>
<dbReference type="Gene3D" id="3.20.20.70">
    <property type="entry name" value="Aldolase class I"/>
    <property type="match status" value="1"/>
</dbReference>
<comment type="subcellular location">
    <subcellularLocation>
        <location evidence="1 12">Cytoplasm</location>
    </subcellularLocation>
</comment>
<dbReference type="SUPFAM" id="SSF102114">
    <property type="entry name" value="Radical SAM enzymes"/>
    <property type="match status" value="1"/>
</dbReference>
<dbReference type="InterPro" id="IPR058240">
    <property type="entry name" value="rSAM_sf"/>
</dbReference>
<dbReference type="Pfam" id="PF21016">
    <property type="entry name" value="RlmN_N"/>
    <property type="match status" value="1"/>
</dbReference>
<keyword evidence="4 12" id="KW-0698">rRNA processing</keyword>
<dbReference type="EC" id="2.1.1.192" evidence="12"/>
<comment type="catalytic activity">
    <reaction evidence="12">
        <text>adenosine(37) in tRNA + 2 reduced [2Fe-2S]-[ferredoxin] + 2 S-adenosyl-L-methionine = 2-methyladenosine(37) in tRNA + 5'-deoxyadenosine + L-methionine + 2 oxidized [2Fe-2S]-[ferredoxin] + S-adenosyl-L-homocysteine</text>
        <dbReference type="Rhea" id="RHEA:43332"/>
        <dbReference type="Rhea" id="RHEA-COMP:10000"/>
        <dbReference type="Rhea" id="RHEA-COMP:10001"/>
        <dbReference type="Rhea" id="RHEA-COMP:10162"/>
        <dbReference type="Rhea" id="RHEA-COMP:10485"/>
        <dbReference type="ChEBI" id="CHEBI:17319"/>
        <dbReference type="ChEBI" id="CHEBI:33737"/>
        <dbReference type="ChEBI" id="CHEBI:33738"/>
        <dbReference type="ChEBI" id="CHEBI:57844"/>
        <dbReference type="ChEBI" id="CHEBI:57856"/>
        <dbReference type="ChEBI" id="CHEBI:59789"/>
        <dbReference type="ChEBI" id="CHEBI:74411"/>
        <dbReference type="ChEBI" id="CHEBI:74497"/>
        <dbReference type="EC" id="2.1.1.192"/>
    </reaction>
</comment>
<dbReference type="GO" id="GO:0051539">
    <property type="term" value="F:4 iron, 4 sulfur cluster binding"/>
    <property type="evidence" value="ECO:0007669"/>
    <property type="project" value="UniProtKB-UniRule"/>
</dbReference>
<comment type="catalytic activity">
    <reaction evidence="12">
        <text>adenosine(2503) in 23S rRNA + 2 reduced [2Fe-2S]-[ferredoxin] + 2 S-adenosyl-L-methionine = 2-methyladenosine(2503) in 23S rRNA + 5'-deoxyadenosine + L-methionine + 2 oxidized [2Fe-2S]-[ferredoxin] + S-adenosyl-L-homocysteine</text>
        <dbReference type="Rhea" id="RHEA:42916"/>
        <dbReference type="Rhea" id="RHEA-COMP:10000"/>
        <dbReference type="Rhea" id="RHEA-COMP:10001"/>
        <dbReference type="Rhea" id="RHEA-COMP:10152"/>
        <dbReference type="Rhea" id="RHEA-COMP:10282"/>
        <dbReference type="ChEBI" id="CHEBI:17319"/>
        <dbReference type="ChEBI" id="CHEBI:33737"/>
        <dbReference type="ChEBI" id="CHEBI:33738"/>
        <dbReference type="ChEBI" id="CHEBI:57844"/>
        <dbReference type="ChEBI" id="CHEBI:57856"/>
        <dbReference type="ChEBI" id="CHEBI:59789"/>
        <dbReference type="ChEBI" id="CHEBI:74411"/>
        <dbReference type="ChEBI" id="CHEBI:74497"/>
        <dbReference type="EC" id="2.1.1.192"/>
    </reaction>
</comment>
<keyword evidence="10 12" id="KW-0408">Iron</keyword>